<feature type="signal peptide" evidence="6">
    <location>
        <begin position="1"/>
        <end position="35"/>
    </location>
</feature>
<keyword evidence="3" id="KW-0472">Membrane</keyword>
<dbReference type="KEGG" id="bsed:DN745_15585"/>
<dbReference type="PROSITE" id="PS51123">
    <property type="entry name" value="OMPA_2"/>
    <property type="match status" value="1"/>
</dbReference>
<accession>A0A2Z4FNU8</accession>
<evidence type="ECO:0000256" key="3">
    <source>
        <dbReference type="ARBA" id="ARBA00023136"/>
    </source>
</evidence>
<dbReference type="OrthoDB" id="5484889at2"/>
<gene>
    <name evidence="7" type="ORF">DN745_15585</name>
</gene>
<organism evidence="7 8">
    <name type="scientific">Bradymonas sediminis</name>
    <dbReference type="NCBI Taxonomy" id="1548548"/>
    <lineage>
        <taxon>Bacteria</taxon>
        <taxon>Deltaproteobacteria</taxon>
        <taxon>Bradymonadales</taxon>
        <taxon>Bradymonadaceae</taxon>
        <taxon>Bradymonas</taxon>
    </lineage>
</organism>
<dbReference type="PRINTS" id="PR01021">
    <property type="entry name" value="OMPADOMAIN"/>
</dbReference>
<dbReference type="RefSeq" id="WP_111336235.1">
    <property type="nucleotide sequence ID" value="NZ_CP030032.1"/>
</dbReference>
<dbReference type="InterPro" id="IPR036737">
    <property type="entry name" value="OmpA-like_sf"/>
</dbReference>
<dbReference type="Gene3D" id="4.10.1080.10">
    <property type="entry name" value="TSP type-3 repeat"/>
    <property type="match status" value="1"/>
</dbReference>
<evidence type="ECO:0000256" key="4">
    <source>
        <dbReference type="ARBA" id="ARBA00023237"/>
    </source>
</evidence>
<proteinExistence type="predicted"/>
<dbReference type="InterPro" id="IPR006664">
    <property type="entry name" value="OMP_bac"/>
</dbReference>
<dbReference type="PANTHER" id="PTHR30329">
    <property type="entry name" value="STATOR ELEMENT OF FLAGELLAR MOTOR COMPLEX"/>
    <property type="match status" value="1"/>
</dbReference>
<feature type="compositionally biased region" description="Basic and acidic residues" evidence="5">
    <location>
        <begin position="461"/>
        <end position="484"/>
    </location>
</feature>
<feature type="chain" id="PRO_5043904589" evidence="6">
    <location>
        <begin position="36"/>
        <end position="614"/>
    </location>
</feature>
<evidence type="ECO:0000256" key="5">
    <source>
        <dbReference type="SAM" id="MobiDB-lite"/>
    </source>
</evidence>
<feature type="compositionally biased region" description="Acidic residues" evidence="5">
    <location>
        <begin position="402"/>
        <end position="416"/>
    </location>
</feature>
<feature type="region of interest" description="Disordered" evidence="5">
    <location>
        <begin position="331"/>
        <end position="484"/>
    </location>
</feature>
<dbReference type="InterPro" id="IPR050330">
    <property type="entry name" value="Bact_OuterMem_StrucFunc"/>
</dbReference>
<reference evidence="7 8" key="1">
    <citation type="submission" date="2018-06" db="EMBL/GenBank/DDBJ databases">
        <title>Lujinxingia sediminis gen. nov. sp. nov., a new facultative anaerobic member of the class Deltaproteobacteria, and proposal of Lujinxingaceae fam. nov.</title>
        <authorList>
            <person name="Guo L.-Y."/>
            <person name="Li C.-M."/>
            <person name="Wang S."/>
            <person name="Du Z.-J."/>
        </authorList>
    </citation>
    <scope>NUCLEOTIDE SEQUENCE [LARGE SCALE GENOMIC DNA]</scope>
    <source>
        <strain evidence="7 8">FA350</strain>
    </source>
</reference>
<dbReference type="InterPro" id="IPR028974">
    <property type="entry name" value="TSP_type-3_rpt"/>
</dbReference>
<dbReference type="InterPro" id="IPR003367">
    <property type="entry name" value="Thrombospondin_3-like_rpt"/>
</dbReference>
<dbReference type="CDD" id="cd07185">
    <property type="entry name" value="OmpA_C-like"/>
    <property type="match status" value="1"/>
</dbReference>
<dbReference type="InterPro" id="IPR006665">
    <property type="entry name" value="OmpA-like"/>
</dbReference>
<dbReference type="Pfam" id="PF00691">
    <property type="entry name" value="OmpA"/>
    <property type="match status" value="1"/>
</dbReference>
<comment type="subcellular location">
    <subcellularLocation>
        <location evidence="1">Cell outer membrane</location>
    </subcellularLocation>
</comment>
<evidence type="ECO:0000256" key="1">
    <source>
        <dbReference type="ARBA" id="ARBA00004442"/>
    </source>
</evidence>
<dbReference type="GO" id="GO:0007155">
    <property type="term" value="P:cell adhesion"/>
    <property type="evidence" value="ECO:0007669"/>
    <property type="project" value="InterPro"/>
</dbReference>
<dbReference type="Proteomes" id="UP000249799">
    <property type="component" value="Chromosome"/>
</dbReference>
<dbReference type="InterPro" id="IPR025737">
    <property type="entry name" value="FApF"/>
</dbReference>
<protein>
    <submittedName>
        <fullName evidence="7">Uncharacterized protein</fullName>
    </submittedName>
</protein>
<keyword evidence="2 6" id="KW-0732">Signal</keyword>
<dbReference type="SUPFAM" id="SSF103647">
    <property type="entry name" value="TSP type-3 repeat"/>
    <property type="match status" value="1"/>
</dbReference>
<dbReference type="Gene3D" id="3.30.1330.60">
    <property type="entry name" value="OmpA-like domain"/>
    <property type="match status" value="1"/>
</dbReference>
<dbReference type="AlphaFoldDB" id="A0A2Z4FNU8"/>
<dbReference type="GO" id="GO:0005509">
    <property type="term" value="F:calcium ion binding"/>
    <property type="evidence" value="ECO:0007669"/>
    <property type="project" value="InterPro"/>
</dbReference>
<feature type="compositionally biased region" description="Acidic residues" evidence="5">
    <location>
        <begin position="344"/>
        <end position="358"/>
    </location>
</feature>
<dbReference type="EMBL" id="CP030032">
    <property type="protein sequence ID" value="AWV90659.1"/>
    <property type="molecule type" value="Genomic_DNA"/>
</dbReference>
<dbReference type="Pfam" id="PF13557">
    <property type="entry name" value="Phenol_MetA_deg"/>
    <property type="match status" value="1"/>
</dbReference>
<dbReference type="PANTHER" id="PTHR30329:SF21">
    <property type="entry name" value="LIPOPROTEIN YIAD-RELATED"/>
    <property type="match status" value="1"/>
</dbReference>
<evidence type="ECO:0000313" key="8">
    <source>
        <dbReference type="Proteomes" id="UP000249799"/>
    </source>
</evidence>
<evidence type="ECO:0000313" key="7">
    <source>
        <dbReference type="EMBL" id="AWV90659.1"/>
    </source>
</evidence>
<sequence length="614" mass="64412">MSKSLKYLSPNGRRRMLTGAVSLVAAMAMSANVSAQENPEFDAQTFRPAAGPYSIFTQDTSPVLKNLEATGAVILDYSSRPLVLERAAGDDVALIDQQLAMHVVAGIGLFDFMQLDLGLPVYFINESAVSNTDIQGGVVGDLSLTPKFQILSRETMPIGLGVRANVTLPTGRESALVGAGTLSVAPAVILDTQVANLVFTTNLGVRILEDQPVRNLNSGDRFEYGVGAEASFLDDMLKVGGELYGSAQLGEFFEDSRESPLEGVLGAKVVTDSGFSILGGAGAGIIHGVGAPEFRAFLGLRYAYIKKEEEIAVDTDGDGVVDAVDECPEEVGPASNNGCPVADTDGDGVPDDVDECPEEPGPASNNGCPIGDADGDGVPDDADECPEEAGPASNNGCPIGDADADGVPDDADECPEEAGPASNKGCPIGDRDGDGVADDVDQCPDVAGSPTAQGCPDADLDGIRDSEDKCPEQPGLKEDDGCPPKDVKVVREAKEIKILEMVYFELGKATLKSESFNLLQQVALVLRSNPDITKVEIAGHTDKVGAADKNLTLSQERADAVKTYLVEEGKIDAGRLTTKGYGETKPLVTGSSKKEQAKNRRVEFQILEQDTPAE</sequence>
<keyword evidence="8" id="KW-1185">Reference proteome</keyword>
<evidence type="ECO:0000256" key="6">
    <source>
        <dbReference type="SAM" id="SignalP"/>
    </source>
</evidence>
<evidence type="ECO:0000256" key="2">
    <source>
        <dbReference type="ARBA" id="ARBA00022729"/>
    </source>
</evidence>
<name>A0A2Z4FNU8_9DELT</name>
<dbReference type="Pfam" id="PF02412">
    <property type="entry name" value="TSP_3"/>
    <property type="match status" value="5"/>
</dbReference>
<feature type="compositionally biased region" description="Acidic residues" evidence="5">
    <location>
        <begin position="373"/>
        <end position="387"/>
    </location>
</feature>
<dbReference type="SUPFAM" id="SSF103088">
    <property type="entry name" value="OmpA-like"/>
    <property type="match status" value="1"/>
</dbReference>
<dbReference type="GO" id="GO:0009279">
    <property type="term" value="C:cell outer membrane"/>
    <property type="evidence" value="ECO:0007669"/>
    <property type="project" value="UniProtKB-SubCell"/>
</dbReference>
<keyword evidence="4" id="KW-0998">Cell outer membrane</keyword>